<evidence type="ECO:0000313" key="7">
    <source>
        <dbReference type="EMBL" id="MFD1697146.1"/>
    </source>
</evidence>
<keyword evidence="3 4" id="KW-0408">Iron</keyword>
<keyword evidence="2 4" id="KW-0479">Metal-binding</keyword>
<keyword evidence="1 4" id="KW-0349">Heme</keyword>
<name>A0ABW4K2C8_9HYPH</name>
<gene>
    <name evidence="7" type="ORF">ACFSC7_16630</name>
</gene>
<comment type="caution">
    <text evidence="7">The sequence shown here is derived from an EMBL/GenBank/DDBJ whole genome shotgun (WGS) entry which is preliminary data.</text>
</comment>
<dbReference type="Gene3D" id="1.10.760.10">
    <property type="entry name" value="Cytochrome c-like domain"/>
    <property type="match status" value="1"/>
</dbReference>
<protein>
    <submittedName>
        <fullName evidence="7">Di-heme oxidoredictase family protein</fullName>
    </submittedName>
</protein>
<dbReference type="PROSITE" id="PS51007">
    <property type="entry name" value="CYTC"/>
    <property type="match status" value="1"/>
</dbReference>
<evidence type="ECO:0000256" key="3">
    <source>
        <dbReference type="ARBA" id="ARBA00023004"/>
    </source>
</evidence>
<sequence>MSASRLRRLAPRAAGPALAVLTLALASGARAEDPAARPWDERVLTEAIDYDALASDPSLSVEALSEKGRHLFEGRFIEADGAGRPEATQAIVPTKRRRAASHMFLRLSGLDANSCQSCHAMPVSGGAGDFTANVFVSEGFESADFDTTDPQFSNERGTTHLMGAGLIELLAREMTADLRAQRHDVVTEARKSGAAVTRKLETKGVSFGEITAEPDGRVDVSKLDGIDSDLTLRPFGQKGVFGSLRQFSVNALNQHSGIQPVERFGAAWTGTNDFDGDAIADELSVGQVSALVAFQATLPAPGRKTDLPEVWSTAAARGETLFSDIGCATCHRPSLPLDSLIFQDPNPFETAGTLRPEDVATPLKLDLATLDWVKALPKDDQGRTLVPLFGDLKRHRIADAARETLGNELLSQRFVARDVFITAELWGVGNTAPYGHRGDLTTLHDVIDAHGGEATEARKAYSALGEDDRQSIIAFLRTLEIGK</sequence>
<keyword evidence="5" id="KW-0732">Signal</keyword>
<dbReference type="InterPro" id="IPR036909">
    <property type="entry name" value="Cyt_c-like_dom_sf"/>
</dbReference>
<organism evidence="7 8">
    <name type="scientific">Roseibium aestuarii</name>
    <dbReference type="NCBI Taxonomy" id="2600299"/>
    <lineage>
        <taxon>Bacteria</taxon>
        <taxon>Pseudomonadati</taxon>
        <taxon>Pseudomonadota</taxon>
        <taxon>Alphaproteobacteria</taxon>
        <taxon>Hyphomicrobiales</taxon>
        <taxon>Stappiaceae</taxon>
        <taxon>Roseibium</taxon>
    </lineage>
</organism>
<feature type="domain" description="Cytochrome c" evidence="6">
    <location>
        <begin position="313"/>
        <end position="480"/>
    </location>
</feature>
<dbReference type="SUPFAM" id="SSF46626">
    <property type="entry name" value="Cytochrome c"/>
    <property type="match status" value="1"/>
</dbReference>
<dbReference type="EMBL" id="JBHUFA010000014">
    <property type="protein sequence ID" value="MFD1697146.1"/>
    <property type="molecule type" value="Genomic_DNA"/>
</dbReference>
<evidence type="ECO:0000256" key="2">
    <source>
        <dbReference type="ARBA" id="ARBA00022723"/>
    </source>
</evidence>
<feature type="signal peptide" evidence="5">
    <location>
        <begin position="1"/>
        <end position="31"/>
    </location>
</feature>
<dbReference type="RefSeq" id="WP_149893964.1">
    <property type="nucleotide sequence ID" value="NZ_JBHUFA010000014.1"/>
</dbReference>
<keyword evidence="8" id="KW-1185">Reference proteome</keyword>
<evidence type="ECO:0000256" key="5">
    <source>
        <dbReference type="SAM" id="SignalP"/>
    </source>
</evidence>
<evidence type="ECO:0000313" key="8">
    <source>
        <dbReference type="Proteomes" id="UP001597327"/>
    </source>
</evidence>
<dbReference type="InterPro" id="IPR009056">
    <property type="entry name" value="Cyt_c-like_dom"/>
</dbReference>
<reference evidence="8" key="1">
    <citation type="journal article" date="2019" name="Int. J. Syst. Evol. Microbiol.">
        <title>The Global Catalogue of Microorganisms (GCM) 10K type strain sequencing project: providing services to taxonomists for standard genome sequencing and annotation.</title>
        <authorList>
            <consortium name="The Broad Institute Genomics Platform"/>
            <consortium name="The Broad Institute Genome Sequencing Center for Infectious Disease"/>
            <person name="Wu L."/>
            <person name="Ma J."/>
        </authorList>
    </citation>
    <scope>NUCLEOTIDE SEQUENCE [LARGE SCALE GENOMIC DNA]</scope>
    <source>
        <strain evidence="8">JCM 3369</strain>
    </source>
</reference>
<evidence type="ECO:0000256" key="1">
    <source>
        <dbReference type="ARBA" id="ARBA00022617"/>
    </source>
</evidence>
<dbReference type="PANTHER" id="PTHR30600">
    <property type="entry name" value="CYTOCHROME C PEROXIDASE-RELATED"/>
    <property type="match status" value="1"/>
</dbReference>
<dbReference type="PANTHER" id="PTHR30600:SF4">
    <property type="entry name" value="CYTOCHROME C DOMAIN-CONTAINING PROTEIN"/>
    <property type="match status" value="1"/>
</dbReference>
<proteinExistence type="predicted"/>
<evidence type="ECO:0000256" key="4">
    <source>
        <dbReference type="PROSITE-ProRule" id="PRU00433"/>
    </source>
</evidence>
<accession>A0ABW4K2C8</accession>
<dbReference type="InterPro" id="IPR051395">
    <property type="entry name" value="Cytochrome_c_Peroxidase/MauG"/>
</dbReference>
<evidence type="ECO:0000259" key="6">
    <source>
        <dbReference type="PROSITE" id="PS51007"/>
    </source>
</evidence>
<dbReference type="Proteomes" id="UP001597327">
    <property type="component" value="Unassembled WGS sequence"/>
</dbReference>
<feature type="chain" id="PRO_5047030370" evidence="5">
    <location>
        <begin position="32"/>
        <end position="483"/>
    </location>
</feature>